<name>A0AAV8UY36_9RHOD</name>
<comment type="caution">
    <text evidence="1">The sequence shown here is derived from an EMBL/GenBank/DDBJ whole genome shotgun (WGS) entry which is preliminary data.</text>
</comment>
<gene>
    <name evidence="1" type="ORF">NDN08_007626</name>
</gene>
<dbReference type="Proteomes" id="UP001157974">
    <property type="component" value="Unassembled WGS sequence"/>
</dbReference>
<organism evidence="1 2">
    <name type="scientific">Rhodosorus marinus</name>
    <dbReference type="NCBI Taxonomy" id="101924"/>
    <lineage>
        <taxon>Eukaryota</taxon>
        <taxon>Rhodophyta</taxon>
        <taxon>Stylonematophyceae</taxon>
        <taxon>Stylonematales</taxon>
        <taxon>Stylonemataceae</taxon>
        <taxon>Rhodosorus</taxon>
    </lineage>
</organism>
<evidence type="ECO:0008006" key="3">
    <source>
        <dbReference type="Google" id="ProtNLM"/>
    </source>
</evidence>
<dbReference type="EMBL" id="JAMWBK010000002">
    <property type="protein sequence ID" value="KAJ8907515.1"/>
    <property type="molecule type" value="Genomic_DNA"/>
</dbReference>
<proteinExistence type="predicted"/>
<accession>A0AAV8UY36</accession>
<protein>
    <recommendedName>
        <fullName evidence="3">SREBP regulating gene protein</fullName>
    </recommendedName>
</protein>
<evidence type="ECO:0000313" key="2">
    <source>
        <dbReference type="Proteomes" id="UP001157974"/>
    </source>
</evidence>
<evidence type="ECO:0000313" key="1">
    <source>
        <dbReference type="EMBL" id="KAJ8907515.1"/>
    </source>
</evidence>
<dbReference type="AlphaFoldDB" id="A0AAV8UY36"/>
<sequence length="140" mass="16088">MGDAEERFYSQLEEEGESFFFEYVLPQQRKSYLCSAQCCDSPKDPMTSRLCVAQCRRLVDTLRKFYVEELRSLAGRYEKCAERCESVGDEAKANPMTYPRTNFGKCSEFCALEFLNLVPKTIESLRTTARTRLADASQSN</sequence>
<dbReference type="InterPro" id="IPR008560">
    <property type="entry name" value="DUF842_euk"/>
</dbReference>
<keyword evidence="2" id="KW-1185">Reference proteome</keyword>
<reference evidence="1 2" key="1">
    <citation type="journal article" date="2023" name="Nat. Commun.">
        <title>Origin of minicircular mitochondrial genomes in red algae.</title>
        <authorList>
            <person name="Lee Y."/>
            <person name="Cho C.H."/>
            <person name="Lee Y.M."/>
            <person name="Park S.I."/>
            <person name="Yang J.H."/>
            <person name="West J.A."/>
            <person name="Bhattacharya D."/>
            <person name="Yoon H.S."/>
        </authorList>
    </citation>
    <scope>NUCLEOTIDE SEQUENCE [LARGE SCALE GENOMIC DNA]</scope>
    <source>
        <strain evidence="1 2">CCMP1338</strain>
        <tissue evidence="1">Whole cell</tissue>
    </source>
</reference>
<dbReference type="Pfam" id="PF05811">
    <property type="entry name" value="DUF842"/>
    <property type="match status" value="1"/>
</dbReference>